<dbReference type="HOGENOM" id="CLU_1124698_0_0_1"/>
<gene>
    <name evidence="2" type="ORF">JAAARDRAFT_201378</name>
</gene>
<dbReference type="Proteomes" id="UP000027265">
    <property type="component" value="Unassembled WGS sequence"/>
</dbReference>
<feature type="region of interest" description="Disordered" evidence="1">
    <location>
        <begin position="150"/>
        <end position="170"/>
    </location>
</feature>
<dbReference type="InParanoid" id="A0A067PCZ6"/>
<proteinExistence type="predicted"/>
<keyword evidence="3" id="KW-1185">Reference proteome</keyword>
<dbReference type="AlphaFoldDB" id="A0A067PCZ6"/>
<accession>A0A067PCZ6</accession>
<name>A0A067PCZ6_9AGAM</name>
<evidence type="ECO:0000313" key="2">
    <source>
        <dbReference type="EMBL" id="KDQ48877.1"/>
    </source>
</evidence>
<protein>
    <submittedName>
        <fullName evidence="2">Uncharacterized protein</fullName>
    </submittedName>
</protein>
<organism evidence="2 3">
    <name type="scientific">Jaapia argillacea MUCL 33604</name>
    <dbReference type="NCBI Taxonomy" id="933084"/>
    <lineage>
        <taxon>Eukaryota</taxon>
        <taxon>Fungi</taxon>
        <taxon>Dikarya</taxon>
        <taxon>Basidiomycota</taxon>
        <taxon>Agaricomycotina</taxon>
        <taxon>Agaricomycetes</taxon>
        <taxon>Agaricomycetidae</taxon>
        <taxon>Jaapiales</taxon>
        <taxon>Jaapiaceae</taxon>
        <taxon>Jaapia</taxon>
    </lineage>
</organism>
<sequence>MPFKLISTGGSSSLIAQIWDGVGTALREATSWHGIPECGETPSAYALNYALTRLQYAKEKENTDIDWAIWSIAAAVLNPQYVDWDPQHYAKRSLGSAVDDFFPLANLGKIEIPATFVARHGEIIGWALPGILSQEHVEWFNSASKDLRGPLRESRQKGSGRNSPNLFDLSDRNQFEPGSANFSPGWHQQKLGDPLLPSAHMHKPDVQAVFSTLHRSEILVNAIYAVTQPKHYEGAKVSRPMSKTTTR</sequence>
<dbReference type="OrthoDB" id="2609426at2759"/>
<evidence type="ECO:0000256" key="1">
    <source>
        <dbReference type="SAM" id="MobiDB-lite"/>
    </source>
</evidence>
<evidence type="ECO:0000313" key="3">
    <source>
        <dbReference type="Proteomes" id="UP000027265"/>
    </source>
</evidence>
<dbReference type="EMBL" id="KL197996">
    <property type="protein sequence ID" value="KDQ48877.1"/>
    <property type="molecule type" value="Genomic_DNA"/>
</dbReference>
<reference evidence="3" key="1">
    <citation type="journal article" date="2014" name="Proc. Natl. Acad. Sci. U.S.A.">
        <title>Extensive sampling of basidiomycete genomes demonstrates inadequacy of the white-rot/brown-rot paradigm for wood decay fungi.</title>
        <authorList>
            <person name="Riley R."/>
            <person name="Salamov A.A."/>
            <person name="Brown D.W."/>
            <person name="Nagy L.G."/>
            <person name="Floudas D."/>
            <person name="Held B.W."/>
            <person name="Levasseur A."/>
            <person name="Lombard V."/>
            <person name="Morin E."/>
            <person name="Otillar R."/>
            <person name="Lindquist E.A."/>
            <person name="Sun H."/>
            <person name="LaButti K.M."/>
            <person name="Schmutz J."/>
            <person name="Jabbour D."/>
            <person name="Luo H."/>
            <person name="Baker S.E."/>
            <person name="Pisabarro A.G."/>
            <person name="Walton J.D."/>
            <person name="Blanchette R.A."/>
            <person name="Henrissat B."/>
            <person name="Martin F."/>
            <person name="Cullen D."/>
            <person name="Hibbett D.S."/>
            <person name="Grigoriev I.V."/>
        </authorList>
    </citation>
    <scope>NUCLEOTIDE SEQUENCE [LARGE SCALE GENOMIC DNA]</scope>
    <source>
        <strain evidence="3">MUCL 33604</strain>
    </source>
</reference>